<dbReference type="Proteomes" id="UP000225706">
    <property type="component" value="Unassembled WGS sequence"/>
</dbReference>
<keyword evidence="2" id="KW-1185">Reference proteome</keyword>
<proteinExistence type="predicted"/>
<gene>
    <name evidence="1" type="ORF">AWC38_SpisGene13322</name>
</gene>
<name>A0A2B4RYA9_STYPI</name>
<dbReference type="PANTHER" id="PTHR47510">
    <property type="entry name" value="REVERSE TRANSCRIPTASE DOMAIN-CONTAINING PROTEIN"/>
    <property type="match status" value="1"/>
</dbReference>
<evidence type="ECO:0000313" key="1">
    <source>
        <dbReference type="EMBL" id="PFX22146.1"/>
    </source>
</evidence>
<protein>
    <submittedName>
        <fullName evidence="1">Uncharacterized protein</fullName>
    </submittedName>
</protein>
<organism evidence="1 2">
    <name type="scientific">Stylophora pistillata</name>
    <name type="common">Smooth cauliflower coral</name>
    <dbReference type="NCBI Taxonomy" id="50429"/>
    <lineage>
        <taxon>Eukaryota</taxon>
        <taxon>Metazoa</taxon>
        <taxon>Cnidaria</taxon>
        <taxon>Anthozoa</taxon>
        <taxon>Hexacorallia</taxon>
        <taxon>Scleractinia</taxon>
        <taxon>Astrocoeniina</taxon>
        <taxon>Pocilloporidae</taxon>
        <taxon>Stylophora</taxon>
    </lineage>
</organism>
<dbReference type="AlphaFoldDB" id="A0A2B4RYA9"/>
<sequence length="388" mass="44815">MFQIVVEYAPPFFVTIKRKRNLNGEFIKIFEEVFSQKVLPDDGLPRAVCDTCRYRIETSWEQPKERIESRQSPNFVLKRDKRGSRRAELGRYFGSMDGQTLFCSASCCLDMLDIPDILDIHDVIHTGLNILMPVRRVRVNSSDVPWVTPHLKSLILKRQRAFLEHGVESSSYKLYRNAVDRERKSCKASFYKVKVEHMKEENPKLWWKEVKLLSGSQSNSGNVINHIHIKELEDCNNHELANTINRAFLEPLEEYRLEQPLSKFPVPADSPRLHEVSTLRIMKLLATLNPSKACGPDEIPNWLLKEYAELLAYPVSNIINSSFNEQRLPKIWKFADVSPLPEVKPVEDLKKHLRPISLTPCLSKVAEECVVVEGCVVAEECVREIFRT</sequence>
<dbReference type="PANTHER" id="PTHR47510:SF3">
    <property type="entry name" value="ENDO_EXONUCLEASE_PHOSPHATASE DOMAIN-CONTAINING PROTEIN"/>
    <property type="match status" value="1"/>
</dbReference>
<accession>A0A2B4RYA9</accession>
<dbReference type="OrthoDB" id="6928959at2759"/>
<evidence type="ECO:0000313" key="2">
    <source>
        <dbReference type="Proteomes" id="UP000225706"/>
    </source>
</evidence>
<comment type="caution">
    <text evidence="1">The sequence shown here is derived from an EMBL/GenBank/DDBJ whole genome shotgun (WGS) entry which is preliminary data.</text>
</comment>
<reference evidence="2" key="1">
    <citation type="journal article" date="2017" name="bioRxiv">
        <title>Comparative analysis of the genomes of Stylophora pistillata and Acropora digitifera provides evidence for extensive differences between species of corals.</title>
        <authorList>
            <person name="Voolstra C.R."/>
            <person name="Li Y."/>
            <person name="Liew Y.J."/>
            <person name="Baumgarten S."/>
            <person name="Zoccola D."/>
            <person name="Flot J.-F."/>
            <person name="Tambutte S."/>
            <person name="Allemand D."/>
            <person name="Aranda M."/>
        </authorList>
    </citation>
    <scope>NUCLEOTIDE SEQUENCE [LARGE SCALE GENOMIC DNA]</scope>
</reference>
<dbReference type="EMBL" id="LSMT01000249">
    <property type="protein sequence ID" value="PFX22146.1"/>
    <property type="molecule type" value="Genomic_DNA"/>
</dbReference>